<comment type="caution">
    <text evidence="1">The sequence shown here is derived from an EMBL/GenBank/DDBJ whole genome shotgun (WGS) entry which is preliminary data.</text>
</comment>
<evidence type="ECO:0000313" key="1">
    <source>
        <dbReference type="EMBL" id="OQP61071.1"/>
    </source>
</evidence>
<dbReference type="OrthoDB" id="828283at2"/>
<protein>
    <recommendedName>
        <fullName evidence="3">6-bladed beta-propeller</fullName>
    </recommendedName>
</protein>
<dbReference type="AlphaFoldDB" id="A0A1V9FS07"/>
<sequence>MQLKVFRESCKAILLGVSLLSVACGNKEQGEARAKRFFKGYEDVAGRSTNVPSVLIENNGAPTIKIDKKSIAELFLMQDIVDSIRYVKLETNNYNLIGRIDELYFDDGLIFVVDKEIASSVFIFDKEGKIISKIHNVGKGPGEYLGVNNVAIDRRHKRILLYDMYSRKINYYDYKGRFLKEERTMIYFSDIKIHPKTGEYVFATYGIPNLHIPSLAYNYLIVGDSTKKFNHKGIPFTPELSVLSLWGNFGLNDNNNLIGYTPRFSDSILAFNVAADKLLVKYIFDCGANGLKYENKYTMDTKELYTYLNKKELLYFNGKYIETNKYLYFTLVTENKIVHGLYEKGTQQLVVTSGVGNDNYTVPVFAMPVTNFDDWFVGVVPVSRFIWNKNNFNARMKDDPGFAKLINTTQENDNPVLAFYKFKSLKDLGK</sequence>
<organism evidence="1 2">
    <name type="scientific">Niastella vici</name>
    <dbReference type="NCBI Taxonomy" id="1703345"/>
    <lineage>
        <taxon>Bacteria</taxon>
        <taxon>Pseudomonadati</taxon>
        <taxon>Bacteroidota</taxon>
        <taxon>Chitinophagia</taxon>
        <taxon>Chitinophagales</taxon>
        <taxon>Chitinophagaceae</taxon>
        <taxon>Niastella</taxon>
    </lineage>
</organism>
<dbReference type="STRING" id="1703345.A3860_04965"/>
<dbReference type="InterPro" id="IPR011042">
    <property type="entry name" value="6-blade_b-propeller_TolB-like"/>
</dbReference>
<dbReference type="Gene3D" id="2.120.10.30">
    <property type="entry name" value="TolB, C-terminal domain"/>
    <property type="match status" value="1"/>
</dbReference>
<gene>
    <name evidence="1" type="ORF">A3860_04965</name>
</gene>
<proteinExistence type="predicted"/>
<dbReference type="SUPFAM" id="SSF63829">
    <property type="entry name" value="Calcium-dependent phosphotriesterase"/>
    <property type="match status" value="1"/>
</dbReference>
<name>A0A1V9FS07_9BACT</name>
<reference evidence="1 2" key="1">
    <citation type="submission" date="2016-03" db="EMBL/GenBank/DDBJ databases">
        <title>Niastella vici sp. nov., isolated from farmland soil.</title>
        <authorList>
            <person name="Chen L."/>
            <person name="Wang D."/>
            <person name="Yang S."/>
            <person name="Wang G."/>
        </authorList>
    </citation>
    <scope>NUCLEOTIDE SEQUENCE [LARGE SCALE GENOMIC DNA]</scope>
    <source>
        <strain evidence="1 2">DJ57</strain>
    </source>
</reference>
<evidence type="ECO:0000313" key="2">
    <source>
        <dbReference type="Proteomes" id="UP000192796"/>
    </source>
</evidence>
<dbReference type="Proteomes" id="UP000192796">
    <property type="component" value="Unassembled WGS sequence"/>
</dbReference>
<keyword evidence="2" id="KW-1185">Reference proteome</keyword>
<dbReference type="EMBL" id="LVYD01000058">
    <property type="protein sequence ID" value="OQP61071.1"/>
    <property type="molecule type" value="Genomic_DNA"/>
</dbReference>
<evidence type="ECO:0008006" key="3">
    <source>
        <dbReference type="Google" id="ProtNLM"/>
    </source>
</evidence>
<accession>A0A1V9FS07</accession>
<dbReference type="PROSITE" id="PS51257">
    <property type="entry name" value="PROKAR_LIPOPROTEIN"/>
    <property type="match status" value="1"/>
</dbReference>
<dbReference type="RefSeq" id="WP_081151291.1">
    <property type="nucleotide sequence ID" value="NZ_LVYD01000058.1"/>
</dbReference>
<dbReference type="Pfam" id="PF17170">
    <property type="entry name" value="DUF5128"/>
    <property type="match status" value="1"/>
</dbReference>